<protein>
    <recommendedName>
        <fullName evidence="3">Pilus assembly protein PilM</fullName>
    </recommendedName>
</protein>
<dbReference type="AlphaFoldDB" id="A0A0X8JKL8"/>
<sequence length="140" mass="15065">MKIMAVLALLLGVMAILSPSVSYRDDYAPAARSVALNYAVYRNAAFLYALKHKPNGTISQAVLELPPEWHALRAWSARVEGGRCYVYGPASAEEIAATWELFQGSFAVGRAENGRLTPDGLTPLPAFIPADSLASVVEVD</sequence>
<reference evidence="2" key="1">
    <citation type="submission" date="2016-02" db="EMBL/GenBank/DDBJ databases">
        <authorList>
            <person name="Holder M.E."/>
            <person name="Ajami N.J."/>
            <person name="Petrosino J.F."/>
        </authorList>
    </citation>
    <scope>NUCLEOTIDE SEQUENCE [LARGE SCALE GENOMIC DNA]</scope>
    <source>
        <strain evidence="2">CCUG 45958</strain>
    </source>
</reference>
<proteinExistence type="predicted"/>
<organism evidence="1 2">
    <name type="scientific">Desulfovibrio fairfieldensis</name>
    <dbReference type="NCBI Taxonomy" id="44742"/>
    <lineage>
        <taxon>Bacteria</taxon>
        <taxon>Pseudomonadati</taxon>
        <taxon>Thermodesulfobacteriota</taxon>
        <taxon>Desulfovibrionia</taxon>
        <taxon>Desulfovibrionales</taxon>
        <taxon>Desulfovibrionaceae</taxon>
        <taxon>Desulfovibrio</taxon>
    </lineage>
</organism>
<dbReference type="InterPro" id="IPR009987">
    <property type="entry name" value="IM_PilM"/>
</dbReference>
<keyword evidence="2" id="KW-1185">Reference proteome</keyword>
<dbReference type="Pfam" id="PF07419">
    <property type="entry name" value="PilM"/>
    <property type="match status" value="1"/>
</dbReference>
<accession>A0A0X8JKL8</accession>
<name>A0A0X8JKL8_9BACT</name>
<gene>
    <name evidence="1" type="ORF">AXF13_08275</name>
</gene>
<dbReference type="RefSeq" id="WP_062252507.1">
    <property type="nucleotide sequence ID" value="NZ_CP014229.1"/>
</dbReference>
<evidence type="ECO:0000313" key="2">
    <source>
        <dbReference type="Proteomes" id="UP000069241"/>
    </source>
</evidence>
<dbReference type="Gene3D" id="3.30.1300.90">
    <property type="entry name" value="PilM protein, N-terminal domain"/>
    <property type="match status" value="1"/>
</dbReference>
<dbReference type="KEGG" id="dfi:AXF13_08275"/>
<dbReference type="InterPro" id="IPR041883">
    <property type="entry name" value="PilM_N-ter"/>
</dbReference>
<dbReference type="EMBL" id="CP014229">
    <property type="protein sequence ID" value="AMD90118.1"/>
    <property type="molecule type" value="Genomic_DNA"/>
</dbReference>
<evidence type="ECO:0000313" key="1">
    <source>
        <dbReference type="EMBL" id="AMD90118.1"/>
    </source>
</evidence>
<dbReference type="STRING" id="44742.AXF13_08275"/>
<dbReference type="Proteomes" id="UP000069241">
    <property type="component" value="Chromosome"/>
</dbReference>
<evidence type="ECO:0008006" key="3">
    <source>
        <dbReference type="Google" id="ProtNLM"/>
    </source>
</evidence>